<dbReference type="AlphaFoldDB" id="A0A3N1HKC8"/>
<feature type="region of interest" description="Disordered" evidence="1">
    <location>
        <begin position="406"/>
        <end position="430"/>
    </location>
</feature>
<protein>
    <submittedName>
        <fullName evidence="2">Uncharacterized protein</fullName>
    </submittedName>
</protein>
<dbReference type="Proteomes" id="UP000276232">
    <property type="component" value="Unassembled WGS sequence"/>
</dbReference>
<reference evidence="2 3" key="1">
    <citation type="journal article" date="2015" name="Stand. Genomic Sci.">
        <title>Genomic Encyclopedia of Bacterial and Archaeal Type Strains, Phase III: the genomes of soil and plant-associated and newly described type strains.</title>
        <authorList>
            <person name="Whitman W.B."/>
            <person name="Woyke T."/>
            <person name="Klenk H.P."/>
            <person name="Zhou Y."/>
            <person name="Lilburn T.G."/>
            <person name="Beck B.J."/>
            <person name="De Vos P."/>
            <person name="Vandamme P."/>
            <person name="Eisen J.A."/>
            <person name="Garrity G."/>
            <person name="Hugenholtz P."/>
            <person name="Kyrpides N.C."/>
        </authorList>
    </citation>
    <scope>NUCLEOTIDE SEQUENCE [LARGE SCALE GENOMIC DNA]</scope>
    <source>
        <strain evidence="2 3">CECT 7306</strain>
    </source>
</reference>
<evidence type="ECO:0000313" key="3">
    <source>
        <dbReference type="Proteomes" id="UP000276232"/>
    </source>
</evidence>
<comment type="caution">
    <text evidence="2">The sequence shown here is derived from an EMBL/GenBank/DDBJ whole genome shotgun (WGS) entry which is preliminary data.</text>
</comment>
<gene>
    <name evidence="2" type="ORF">EDC03_2234</name>
</gene>
<dbReference type="Pfam" id="PF18844">
    <property type="entry name" value="baeRF_family2"/>
    <property type="match status" value="1"/>
</dbReference>
<evidence type="ECO:0000256" key="1">
    <source>
        <dbReference type="SAM" id="MobiDB-lite"/>
    </source>
</evidence>
<sequence>MDLQWLAPTFEAQGPLVSVTLDVSRGDESGEHEVALRWRELRRSLEEQGAPSDVLDVVGERATAPSGRSDGEGGSGRTVVAGEGGVVLDVVLPSAPASDSALFGPLPDVLPALRAAAGSTRYLLVAADRQGADLTVAVGNGVTTALADGGDAVVGTSSQVTETRTSGSDDDVIHKVPVGGIGEHSHERRVEDSWERDAAAVASDVDDLVTRHHPEVVVLTGDQTAVSLVRERLGGRASGLAVVVGGGGRADGIRDDAFGRALGEALAEVRTRALVATADSFRQARGQDADAADGLEDTVAMLQRGQVQDVLLHDDPTSTTTLWVGPEALQVAATREDLLEMGVEEPVQVRADAALVRAAVGGGAGLVLVPDARSAADAEADEDGVEPPADPGVELAGGVGAVLRWSDAGTPGTGAASMSGDGSRLRDVGA</sequence>
<proteinExistence type="predicted"/>
<evidence type="ECO:0000313" key="2">
    <source>
        <dbReference type="EMBL" id="ROP42944.1"/>
    </source>
</evidence>
<dbReference type="RefSeq" id="WP_123380311.1">
    <property type="nucleotide sequence ID" value="NZ_RJKN01000005.1"/>
</dbReference>
<accession>A0A3N1HKC8</accession>
<organism evidence="2 3">
    <name type="scientific">Pseudokineococcus lusitanus</name>
    <dbReference type="NCBI Taxonomy" id="763993"/>
    <lineage>
        <taxon>Bacteria</taxon>
        <taxon>Bacillati</taxon>
        <taxon>Actinomycetota</taxon>
        <taxon>Actinomycetes</taxon>
        <taxon>Kineosporiales</taxon>
        <taxon>Kineosporiaceae</taxon>
        <taxon>Pseudokineococcus</taxon>
    </lineage>
</organism>
<name>A0A3N1HKC8_9ACTN</name>
<dbReference type="OrthoDB" id="5179393at2"/>
<keyword evidence="3" id="KW-1185">Reference proteome</keyword>
<dbReference type="EMBL" id="RJKN01000005">
    <property type="protein sequence ID" value="ROP42944.1"/>
    <property type="molecule type" value="Genomic_DNA"/>
</dbReference>
<dbReference type="InParanoid" id="A0A3N1HKC8"/>
<dbReference type="InterPro" id="IPR040701">
    <property type="entry name" value="Bact_RF_family2"/>
</dbReference>